<comment type="caution">
    <text evidence="1">The sequence shown here is derived from an EMBL/GenBank/DDBJ whole genome shotgun (WGS) entry which is preliminary data.</text>
</comment>
<protein>
    <submittedName>
        <fullName evidence="1">Uncharacterized protein</fullName>
    </submittedName>
</protein>
<dbReference type="AlphaFoldDB" id="A0A0G0ZW97"/>
<evidence type="ECO:0000313" key="1">
    <source>
        <dbReference type="EMBL" id="KKS17358.1"/>
    </source>
</evidence>
<gene>
    <name evidence="1" type="ORF">UU72_C0003G0019</name>
</gene>
<name>A0A0G0ZW97_UNCKA</name>
<reference evidence="1 2" key="1">
    <citation type="journal article" date="2015" name="Nature">
        <title>rRNA introns, odd ribosomes, and small enigmatic genomes across a large radiation of phyla.</title>
        <authorList>
            <person name="Brown C.T."/>
            <person name="Hug L.A."/>
            <person name="Thomas B.C."/>
            <person name="Sharon I."/>
            <person name="Castelle C.J."/>
            <person name="Singh A."/>
            <person name="Wilkins M.J."/>
            <person name="Williams K.H."/>
            <person name="Banfield J.F."/>
        </authorList>
    </citation>
    <scope>NUCLEOTIDE SEQUENCE [LARGE SCALE GENOMIC DNA]</scope>
</reference>
<dbReference type="EMBL" id="LCBS01000003">
    <property type="protein sequence ID" value="KKS17358.1"/>
    <property type="molecule type" value="Genomic_DNA"/>
</dbReference>
<sequence length="168" mass="19468">MNCHQELLNRIKHINFVCQKLCKITLGRYLKVSGNIGVFSQSVEEYKIFTKVRDEITEPSTNPNQKYYHLYNPIIIPAEIDIPETTYTHLYIRKLDSTPYGRYLGDVDFVLDSGEYIELKNKVLSGTVKGAEIYDRPGWDTIQLTTPNFDCVAYVSTKEFAEKVRVKF</sequence>
<accession>A0A0G0ZW97</accession>
<organism evidence="1 2">
    <name type="scientific">candidate division WWE3 bacterium GW2011_GWB1_41_6</name>
    <dbReference type="NCBI Taxonomy" id="1619112"/>
    <lineage>
        <taxon>Bacteria</taxon>
        <taxon>Katanobacteria</taxon>
    </lineage>
</organism>
<dbReference type="Proteomes" id="UP000034163">
    <property type="component" value="Unassembled WGS sequence"/>
</dbReference>
<evidence type="ECO:0000313" key="2">
    <source>
        <dbReference type="Proteomes" id="UP000034163"/>
    </source>
</evidence>
<proteinExistence type="predicted"/>